<feature type="domain" description="Xylose isomerase-like TIM barrel" evidence="1">
    <location>
        <begin position="33"/>
        <end position="269"/>
    </location>
</feature>
<sequence>MRLGAHLFAETQDPVELAKIHRSMGYRAAFCPNYLNIGDHDRIRAFRKAFAEEEVVFAEVGAWSNPLDPRHDVADKSIGYIMEKLALADELGALCCVNIIGSYETEFWYAPHEKNFSEEAFEASVAIVRKIVDTVKPKHTKYTLEMMPYTFLDNAENYLKFIKAVDRREVAVHLDPVNLINSPRTYFNHAKIIEESFKLLGPYIVSCHAKDIKIRPDLPNTHLDEVRPGLGIFDYRLFLKYAASLPKDVPIMLEHLPNQEEYSHAADHIFKIAKELNLFI</sequence>
<proteinExistence type="predicted"/>
<dbReference type="SUPFAM" id="SSF51658">
    <property type="entry name" value="Xylose isomerase-like"/>
    <property type="match status" value="1"/>
</dbReference>
<dbReference type="GO" id="GO:0016853">
    <property type="term" value="F:isomerase activity"/>
    <property type="evidence" value="ECO:0007669"/>
    <property type="project" value="UniProtKB-KW"/>
</dbReference>
<comment type="caution">
    <text evidence="2">The sequence shown here is derived from an EMBL/GenBank/DDBJ whole genome shotgun (WGS) entry which is preliminary data.</text>
</comment>
<dbReference type="Gene3D" id="3.20.20.150">
    <property type="entry name" value="Divalent-metal-dependent TIM barrel enzymes"/>
    <property type="match status" value="1"/>
</dbReference>
<dbReference type="InterPro" id="IPR013022">
    <property type="entry name" value="Xyl_isomerase-like_TIM-brl"/>
</dbReference>
<keyword evidence="3" id="KW-1185">Reference proteome</keyword>
<protein>
    <submittedName>
        <fullName evidence="2">Sugar phosphate isomerase/epimerase</fullName>
    </submittedName>
</protein>
<evidence type="ECO:0000313" key="3">
    <source>
        <dbReference type="Proteomes" id="UP001527882"/>
    </source>
</evidence>
<dbReference type="PANTHER" id="PTHR12110:SF21">
    <property type="entry name" value="XYLOSE ISOMERASE-LIKE TIM BARREL DOMAIN-CONTAINING PROTEIN"/>
    <property type="match status" value="1"/>
</dbReference>
<dbReference type="RefSeq" id="WP_269884558.1">
    <property type="nucleotide sequence ID" value="NZ_JAQAGZ010000021.1"/>
</dbReference>
<reference evidence="2 3" key="1">
    <citation type="submission" date="2022-12" db="EMBL/GenBank/DDBJ databases">
        <title>Draft genome sequence of Paenibacillus sp. dW9.</title>
        <authorList>
            <person name="Choi E.-W."/>
            <person name="Kim D.-U."/>
        </authorList>
    </citation>
    <scope>NUCLEOTIDE SEQUENCE [LARGE SCALE GENOMIC DNA]</scope>
    <source>
        <strain evidence="3">dW9</strain>
    </source>
</reference>
<evidence type="ECO:0000313" key="2">
    <source>
        <dbReference type="EMBL" id="MCZ8516024.1"/>
    </source>
</evidence>
<dbReference type="EMBL" id="JAQAGZ010000021">
    <property type="protein sequence ID" value="MCZ8516024.1"/>
    <property type="molecule type" value="Genomic_DNA"/>
</dbReference>
<organism evidence="2 3">
    <name type="scientific">Paenibacillus gyeongsangnamensis</name>
    <dbReference type="NCBI Taxonomy" id="3388067"/>
    <lineage>
        <taxon>Bacteria</taxon>
        <taxon>Bacillati</taxon>
        <taxon>Bacillota</taxon>
        <taxon>Bacilli</taxon>
        <taxon>Bacillales</taxon>
        <taxon>Paenibacillaceae</taxon>
        <taxon>Paenibacillus</taxon>
    </lineage>
</organism>
<dbReference type="Proteomes" id="UP001527882">
    <property type="component" value="Unassembled WGS sequence"/>
</dbReference>
<dbReference type="InterPro" id="IPR036237">
    <property type="entry name" value="Xyl_isomerase-like_sf"/>
</dbReference>
<dbReference type="InterPro" id="IPR050312">
    <property type="entry name" value="IolE/XylAMocC-like"/>
</dbReference>
<accession>A0ABT4QGM7</accession>
<gene>
    <name evidence="2" type="ORF">O9H85_27210</name>
</gene>
<dbReference type="Pfam" id="PF01261">
    <property type="entry name" value="AP_endonuc_2"/>
    <property type="match status" value="1"/>
</dbReference>
<dbReference type="PANTHER" id="PTHR12110">
    <property type="entry name" value="HYDROXYPYRUVATE ISOMERASE"/>
    <property type="match status" value="1"/>
</dbReference>
<evidence type="ECO:0000259" key="1">
    <source>
        <dbReference type="Pfam" id="PF01261"/>
    </source>
</evidence>
<name>A0ABT4QGM7_9BACL</name>
<keyword evidence="2" id="KW-0413">Isomerase</keyword>